<dbReference type="HOGENOM" id="CLU_070768_2_1_6"/>
<evidence type="ECO:0000256" key="5">
    <source>
        <dbReference type="ARBA" id="ARBA00023186"/>
    </source>
</evidence>
<dbReference type="InterPro" id="IPR008962">
    <property type="entry name" value="PapD-like_sf"/>
</dbReference>
<evidence type="ECO:0000313" key="8">
    <source>
        <dbReference type="EMBL" id="ABV15420.1"/>
    </source>
</evidence>
<dbReference type="PRINTS" id="PR00969">
    <property type="entry name" value="CHAPERONPILI"/>
</dbReference>
<dbReference type="InterPro" id="IPR036316">
    <property type="entry name" value="Pili_assmbl_chap_C_dom_sf"/>
</dbReference>
<dbReference type="Pfam" id="PF00345">
    <property type="entry name" value="PapD_N"/>
    <property type="match status" value="1"/>
</dbReference>
<keyword evidence="4" id="KW-0574">Periplasm</keyword>
<organism evidence="8 9">
    <name type="scientific">Citrobacter koseri (strain ATCC BAA-895 / CDC 4225-83 / SGSC4696)</name>
    <dbReference type="NCBI Taxonomy" id="290338"/>
    <lineage>
        <taxon>Bacteria</taxon>
        <taxon>Pseudomonadati</taxon>
        <taxon>Pseudomonadota</taxon>
        <taxon>Gammaproteobacteria</taxon>
        <taxon>Enterobacterales</taxon>
        <taxon>Enterobacteriaceae</taxon>
        <taxon>Citrobacter</taxon>
    </lineage>
</organism>
<dbReference type="InterPro" id="IPR016147">
    <property type="entry name" value="Pili_assmbl_chaperone_N"/>
</dbReference>
<evidence type="ECO:0000313" key="9">
    <source>
        <dbReference type="Proteomes" id="UP000008148"/>
    </source>
</evidence>
<dbReference type="GO" id="GO:0071555">
    <property type="term" value="P:cell wall organization"/>
    <property type="evidence" value="ECO:0007669"/>
    <property type="project" value="InterPro"/>
</dbReference>
<comment type="similarity">
    <text evidence="2">Belongs to the periplasmic pilus chaperone family.</text>
</comment>
<dbReference type="InterPro" id="IPR001829">
    <property type="entry name" value="Pili_assmbl_chaperone_bac"/>
</dbReference>
<name>A8APK7_CITK8</name>
<dbReference type="InterPro" id="IPR050643">
    <property type="entry name" value="Periplasmic_pilus_chap"/>
</dbReference>
<feature type="domain" description="Pili assembly chaperone N-terminal" evidence="6">
    <location>
        <begin position="31"/>
        <end position="150"/>
    </location>
</feature>
<evidence type="ECO:0000259" key="6">
    <source>
        <dbReference type="Pfam" id="PF00345"/>
    </source>
</evidence>
<evidence type="ECO:0008006" key="10">
    <source>
        <dbReference type="Google" id="ProtNLM"/>
    </source>
</evidence>
<reference evidence="8 9" key="1">
    <citation type="submission" date="2007-08" db="EMBL/GenBank/DDBJ databases">
        <authorList>
            <consortium name="The Citrobacter koseri Genome Sequencing Project"/>
            <person name="McClelland M."/>
            <person name="Sanderson E.K."/>
            <person name="Porwollik S."/>
            <person name="Spieth J."/>
            <person name="Clifton W.S."/>
            <person name="Latreille P."/>
            <person name="Courtney L."/>
            <person name="Wang C."/>
            <person name="Pepin K."/>
            <person name="Bhonagiri V."/>
            <person name="Nash W."/>
            <person name="Johnson M."/>
            <person name="Thiruvilangam P."/>
            <person name="Wilson R."/>
        </authorList>
    </citation>
    <scope>NUCLEOTIDE SEQUENCE [LARGE SCALE GENOMIC DNA]</scope>
    <source>
        <strain evidence="9">ATCC BAA-895 / CDC 4225-83 / SGSC4696</strain>
    </source>
</reference>
<sequence>MIMFLLVPNVFITAILLFAGMIMPALSYAGGIVLNQTRIIYPLNQKQSNITVRNTSELERYMIQSWVEDASGGKNRDFILTPPLFVSNPGDENALRLMFLGGTLPTDRESLYRLTVKAIPAVNKDEVKERNVLMLATAIRIKLFVRPDGLLPPVEKAPSELNFSRNGSEITVSNPTPYYITMVKITVNGKVVSKNVMVPPMGHETFPSPTHTSVLTYKVINDHGGMSNELTGEIK</sequence>
<evidence type="ECO:0000259" key="7">
    <source>
        <dbReference type="Pfam" id="PF02753"/>
    </source>
</evidence>
<feature type="domain" description="Pili assembly chaperone C-terminal" evidence="7">
    <location>
        <begin position="172"/>
        <end position="226"/>
    </location>
</feature>
<accession>A8APK7</accession>
<dbReference type="GO" id="GO:0030288">
    <property type="term" value="C:outer membrane-bounded periplasmic space"/>
    <property type="evidence" value="ECO:0007669"/>
    <property type="project" value="InterPro"/>
</dbReference>
<dbReference type="PANTHER" id="PTHR30251">
    <property type="entry name" value="PILUS ASSEMBLY CHAPERONE"/>
    <property type="match status" value="1"/>
</dbReference>
<dbReference type="OrthoDB" id="9131059at2"/>
<dbReference type="Gene3D" id="2.60.40.10">
    <property type="entry name" value="Immunoglobulins"/>
    <property type="match status" value="2"/>
</dbReference>
<evidence type="ECO:0000256" key="2">
    <source>
        <dbReference type="ARBA" id="ARBA00007399"/>
    </source>
</evidence>
<dbReference type="KEGG" id="cko:CKO_04364"/>
<dbReference type="AlphaFoldDB" id="A8APK7"/>
<dbReference type="PANTHER" id="PTHR30251:SF0">
    <property type="entry name" value="FIMBRIAL CHAPERONE PROTEIN ELFD-RELATED"/>
    <property type="match status" value="1"/>
</dbReference>
<dbReference type="EMBL" id="CP000822">
    <property type="protein sequence ID" value="ABV15420.1"/>
    <property type="molecule type" value="Genomic_DNA"/>
</dbReference>
<dbReference type="Proteomes" id="UP000008148">
    <property type="component" value="Chromosome"/>
</dbReference>
<comment type="subcellular location">
    <subcellularLocation>
        <location evidence="1">Periplasm</location>
    </subcellularLocation>
</comment>
<keyword evidence="9" id="KW-1185">Reference proteome</keyword>
<dbReference type="InterPro" id="IPR016148">
    <property type="entry name" value="Pili_assmbl_chaperone_C"/>
</dbReference>
<protein>
    <recommendedName>
        <fullName evidence="10">Fimbrial chaperone protein FimC</fullName>
    </recommendedName>
</protein>
<keyword evidence="3" id="KW-0732">Signal</keyword>
<dbReference type="InterPro" id="IPR013783">
    <property type="entry name" value="Ig-like_fold"/>
</dbReference>
<keyword evidence="5" id="KW-0143">Chaperone</keyword>
<proteinExistence type="inferred from homology"/>
<dbReference type="SUPFAM" id="SSF49584">
    <property type="entry name" value="Periplasmic chaperone C-domain"/>
    <property type="match status" value="1"/>
</dbReference>
<dbReference type="SUPFAM" id="SSF49354">
    <property type="entry name" value="PapD-like"/>
    <property type="match status" value="1"/>
</dbReference>
<dbReference type="Pfam" id="PF02753">
    <property type="entry name" value="PapD_C"/>
    <property type="match status" value="1"/>
</dbReference>
<evidence type="ECO:0000256" key="3">
    <source>
        <dbReference type="ARBA" id="ARBA00022729"/>
    </source>
</evidence>
<evidence type="ECO:0000256" key="1">
    <source>
        <dbReference type="ARBA" id="ARBA00004418"/>
    </source>
</evidence>
<dbReference type="STRING" id="290338.CKO_04364"/>
<gene>
    <name evidence="8" type="ordered locus">CKO_04364</name>
</gene>
<evidence type="ECO:0000256" key="4">
    <source>
        <dbReference type="ARBA" id="ARBA00022764"/>
    </source>
</evidence>